<gene>
    <name evidence="3" type="ORF">GPM19_05345</name>
</gene>
<keyword evidence="1" id="KW-0472">Membrane</keyword>
<feature type="transmembrane region" description="Helical" evidence="1">
    <location>
        <begin position="229"/>
        <end position="247"/>
    </location>
</feature>
<feature type="transmembrane region" description="Helical" evidence="1">
    <location>
        <begin position="182"/>
        <end position="198"/>
    </location>
</feature>
<feature type="transmembrane region" description="Helical" evidence="1">
    <location>
        <begin position="365"/>
        <end position="388"/>
    </location>
</feature>
<feature type="transmembrane region" description="Helical" evidence="1">
    <location>
        <begin position="36"/>
        <end position="54"/>
    </location>
</feature>
<proteinExistence type="predicted"/>
<feature type="transmembrane region" description="Helical" evidence="1">
    <location>
        <begin position="428"/>
        <end position="445"/>
    </location>
</feature>
<evidence type="ECO:0000313" key="4">
    <source>
        <dbReference type="Proteomes" id="UP000437638"/>
    </source>
</evidence>
<dbReference type="InterPro" id="IPR046303">
    <property type="entry name" value="DUF6418"/>
</dbReference>
<keyword evidence="1" id="KW-1133">Transmembrane helix</keyword>
<protein>
    <recommendedName>
        <fullName evidence="2">DUF6418 domain-containing protein</fullName>
    </recommendedName>
</protein>
<feature type="transmembrane region" description="Helical" evidence="1">
    <location>
        <begin position="61"/>
        <end position="79"/>
    </location>
</feature>
<feature type="transmembrane region" description="Helical" evidence="1">
    <location>
        <begin position="12"/>
        <end position="30"/>
    </location>
</feature>
<accession>A0A7X3GZJ1</accession>
<evidence type="ECO:0000259" key="2">
    <source>
        <dbReference type="Pfam" id="PF19982"/>
    </source>
</evidence>
<feature type="transmembrane region" description="Helical" evidence="1">
    <location>
        <begin position="254"/>
        <end position="274"/>
    </location>
</feature>
<feature type="domain" description="DUF6418" evidence="2">
    <location>
        <begin position="326"/>
        <end position="430"/>
    </location>
</feature>
<evidence type="ECO:0000256" key="1">
    <source>
        <dbReference type="SAM" id="Phobius"/>
    </source>
</evidence>
<keyword evidence="1" id="KW-0812">Transmembrane</keyword>
<dbReference type="AlphaFoldDB" id="A0A7X3GZJ1"/>
<reference evidence="3 4" key="1">
    <citation type="submission" date="2019-12" db="EMBL/GenBank/DDBJ databases">
        <title>Halomonas rutogse sp. nov. isolated from two lakes on Tibetan Plateau.</title>
        <authorList>
            <person name="Gao P."/>
        </authorList>
    </citation>
    <scope>NUCLEOTIDE SEQUENCE [LARGE SCALE GENOMIC DNA]</scope>
    <source>
        <strain evidence="3 4">ZH2S</strain>
    </source>
</reference>
<evidence type="ECO:0000313" key="3">
    <source>
        <dbReference type="EMBL" id="MWJ27636.1"/>
    </source>
</evidence>
<dbReference type="Pfam" id="PF19982">
    <property type="entry name" value="DUF6418"/>
    <property type="match status" value="1"/>
</dbReference>
<dbReference type="RefSeq" id="WP_160417845.1">
    <property type="nucleotide sequence ID" value="NZ_WTKP01000003.1"/>
</dbReference>
<sequence>MEKINYHISSKMLGVIFILAISLILYYIGVSLEHSQYNFVGLLFLVAIVCFFGYQPSLGWVFFVYIFGLLFSVFSSFFVEYYSIYLIEVKAYAEPTGAGFRNAFLVVIFFCSILLSFNFSKKIFSIRFKRIKNLDFLILKFFVFMGYVLVTYMAFVVIVYGSPLTMGVDRFTYWASIAPSKYRYITSLMPIFAFAISYSREIRVLPNWCSVFWLVLAAFLLVLGGEKFSGLFLLIYFYFLPYFCVVQRRFSKRAVLAGSFLLLVSVLLVLYNYYLIYGARFLEMFGARLSLQGQMLFSLDKIAEIEFQGLDALYSHFFGWGVVGAEEKGIRYLMYLVAPHDVVSNFIEGGATFTAPFPANISHFFGLYISPIIVMLLGAVSGVMGWVLHQSLRDRSFLSSVIAVKAFFFVYVAITMGESYMLFEWKMAVYSLLILFLIFLSGFRLNEK</sequence>
<feature type="transmembrane region" description="Helical" evidence="1">
    <location>
        <begin position="141"/>
        <end position="162"/>
    </location>
</feature>
<dbReference type="EMBL" id="WTKP01000003">
    <property type="protein sequence ID" value="MWJ27636.1"/>
    <property type="molecule type" value="Genomic_DNA"/>
</dbReference>
<name>A0A7X3GZJ1_9GAMM</name>
<feature type="transmembrane region" description="Helical" evidence="1">
    <location>
        <begin position="397"/>
        <end position="416"/>
    </location>
</feature>
<feature type="transmembrane region" description="Helical" evidence="1">
    <location>
        <begin position="205"/>
        <end position="223"/>
    </location>
</feature>
<comment type="caution">
    <text evidence="3">The sequence shown here is derived from an EMBL/GenBank/DDBJ whole genome shotgun (WGS) entry which is preliminary data.</text>
</comment>
<keyword evidence="4" id="KW-1185">Reference proteome</keyword>
<organism evidence="3 4">
    <name type="scientific">Vreelandella zhuhanensis</name>
    <dbReference type="NCBI Taxonomy" id="2684210"/>
    <lineage>
        <taxon>Bacteria</taxon>
        <taxon>Pseudomonadati</taxon>
        <taxon>Pseudomonadota</taxon>
        <taxon>Gammaproteobacteria</taxon>
        <taxon>Oceanospirillales</taxon>
        <taxon>Halomonadaceae</taxon>
        <taxon>Vreelandella</taxon>
    </lineage>
</organism>
<feature type="transmembrane region" description="Helical" evidence="1">
    <location>
        <begin position="99"/>
        <end position="120"/>
    </location>
</feature>
<dbReference type="Proteomes" id="UP000437638">
    <property type="component" value="Unassembled WGS sequence"/>
</dbReference>